<reference evidence="3 4" key="1">
    <citation type="submission" date="2019-09" db="EMBL/GenBank/DDBJ databases">
        <title>Genome sequence of Roseospira marina, one of the more divergent members of the non-sulfur purple photosynthetic bacterial family, the Rhodospirillaceae.</title>
        <authorList>
            <person name="Meyer T."/>
            <person name="Kyndt J."/>
        </authorList>
    </citation>
    <scope>NUCLEOTIDE SEQUENCE [LARGE SCALE GENOMIC DNA]</scope>
    <source>
        <strain evidence="3 4">DSM 15113</strain>
    </source>
</reference>
<proteinExistence type="predicted"/>
<accession>A0A5M6I6C3</accession>
<feature type="region of interest" description="Disordered" evidence="1">
    <location>
        <begin position="1"/>
        <end position="127"/>
    </location>
</feature>
<evidence type="ECO:0000313" key="3">
    <source>
        <dbReference type="EMBL" id="KAA5603722.1"/>
    </source>
</evidence>
<evidence type="ECO:0000259" key="2">
    <source>
        <dbReference type="Pfam" id="PF04606"/>
    </source>
</evidence>
<sequence>MRFARPCRPLSAGRRHPRSRNPRRRGHRLPPVGPFGRGSGGHGNTCLPRQRRRGRFAHGDARAGGVGRTRPLRRRGGRGRGSVRFRTGAADPARGNAHACGPVRLRRPHETPRNPARTAPPPRGGKIREITTMKRPKGRHAQSVFRNQARCPVCGTGCRTAKTHHLTAAVTEITYVCPNEDCGMVWVGQLYPLRILEPSRLPAAPPRAVPVSAADKRGAGPVLTLASGG</sequence>
<dbReference type="EMBL" id="VWPJ01000033">
    <property type="protein sequence ID" value="KAA5603722.1"/>
    <property type="molecule type" value="Genomic_DNA"/>
</dbReference>
<protein>
    <recommendedName>
        <fullName evidence="2">Zinc finger Ogr/Delta-type domain-containing protein</fullName>
    </recommendedName>
</protein>
<comment type="caution">
    <text evidence="3">The sequence shown here is derived from an EMBL/GenBank/DDBJ whole genome shotgun (WGS) entry which is preliminary data.</text>
</comment>
<gene>
    <name evidence="3" type="ORF">F1188_19465</name>
</gene>
<feature type="compositionally biased region" description="Basic residues" evidence="1">
    <location>
        <begin position="70"/>
        <end position="83"/>
    </location>
</feature>
<dbReference type="AlphaFoldDB" id="A0A5M6I6C3"/>
<organism evidence="3 4">
    <name type="scientific">Roseospira marina</name>
    <dbReference type="NCBI Taxonomy" id="140057"/>
    <lineage>
        <taxon>Bacteria</taxon>
        <taxon>Pseudomonadati</taxon>
        <taxon>Pseudomonadota</taxon>
        <taxon>Alphaproteobacteria</taxon>
        <taxon>Rhodospirillales</taxon>
        <taxon>Rhodospirillaceae</taxon>
        <taxon>Roseospira</taxon>
    </lineage>
</organism>
<evidence type="ECO:0000256" key="1">
    <source>
        <dbReference type="SAM" id="MobiDB-lite"/>
    </source>
</evidence>
<dbReference type="InterPro" id="IPR007684">
    <property type="entry name" value="Znf_Ogr/Delta"/>
</dbReference>
<feature type="compositionally biased region" description="Basic residues" evidence="1">
    <location>
        <begin position="13"/>
        <end position="28"/>
    </location>
</feature>
<dbReference type="Pfam" id="PF04606">
    <property type="entry name" value="Ogr_Delta"/>
    <property type="match status" value="1"/>
</dbReference>
<dbReference type="Proteomes" id="UP000324065">
    <property type="component" value="Unassembled WGS sequence"/>
</dbReference>
<keyword evidence="4" id="KW-1185">Reference proteome</keyword>
<name>A0A5M6I6C3_9PROT</name>
<dbReference type="OrthoDB" id="7362772at2"/>
<evidence type="ECO:0000313" key="4">
    <source>
        <dbReference type="Proteomes" id="UP000324065"/>
    </source>
</evidence>
<feature type="domain" description="Zinc finger Ogr/Delta-type" evidence="2">
    <location>
        <begin position="150"/>
        <end position="189"/>
    </location>
</feature>